<sequence length="391" mass="41745">MEHSQNNVLHFTLGHFGTDWAQGGIPALLPYFIAACHLSYQEAAGIIFANIVLASVTQPLIGYYSDRASLPYLVPLGVFLCGFSLSAMAFTQNYWFILFLAMLSGLGSSLFHPEAARLVNGISGAQKGKAMGIFSVGGNAGFAVGPVAAGFSAYQFGIKGLIIYAVVNFLTALYLMKKLPAIKKRLKGTEKRECHSNEPQPKNDWNAFGKLSFVIFARSIGFTILNSFIPIYWISVLGTSASSGSLALSLLFSMGVVMTFLGGILADKVGHIKVMRISFLVMVPALFFLTNSTSQTTATLLLVPTALSLFAPYSPMVILGQTYLARNIGFASGVTLGLSASVGGLISPLVGWAADRWGVGPSLQILWIVAAIGCFFAFLVPVPPSMIKKKA</sequence>
<comment type="subcellular location">
    <subcellularLocation>
        <location evidence="1">Cell membrane</location>
        <topology evidence="1">Multi-pass membrane protein</topology>
    </subcellularLocation>
</comment>
<feature type="transmembrane region" description="Helical" evidence="6">
    <location>
        <begin position="365"/>
        <end position="382"/>
    </location>
</feature>
<feature type="transmembrane region" description="Helical" evidence="6">
    <location>
        <begin position="94"/>
        <end position="111"/>
    </location>
</feature>
<evidence type="ECO:0000256" key="5">
    <source>
        <dbReference type="ARBA" id="ARBA00023136"/>
    </source>
</evidence>
<dbReference type="InterPro" id="IPR036259">
    <property type="entry name" value="MFS_trans_sf"/>
</dbReference>
<dbReference type="GO" id="GO:0022857">
    <property type="term" value="F:transmembrane transporter activity"/>
    <property type="evidence" value="ECO:0007669"/>
    <property type="project" value="InterPro"/>
</dbReference>
<dbReference type="PROSITE" id="PS50850">
    <property type="entry name" value="MFS"/>
    <property type="match status" value="1"/>
</dbReference>
<dbReference type="CDD" id="cd17478">
    <property type="entry name" value="MFS_FsR"/>
    <property type="match status" value="1"/>
</dbReference>
<dbReference type="Pfam" id="PF07690">
    <property type="entry name" value="MFS_1"/>
    <property type="match status" value="1"/>
</dbReference>
<dbReference type="InterPro" id="IPR011701">
    <property type="entry name" value="MFS"/>
</dbReference>
<feature type="transmembrane region" description="Helical" evidence="6">
    <location>
        <begin position="300"/>
        <end position="318"/>
    </location>
</feature>
<evidence type="ECO:0000313" key="9">
    <source>
        <dbReference type="Proteomes" id="UP000007093"/>
    </source>
</evidence>
<dbReference type="FunCoup" id="G4Q6X3">
    <property type="interactions" value="2"/>
</dbReference>
<dbReference type="PATRIC" id="fig|568816.4.peg.1006"/>
<evidence type="ECO:0000256" key="2">
    <source>
        <dbReference type="ARBA" id="ARBA00022448"/>
    </source>
</evidence>
<feature type="transmembrane region" description="Helical" evidence="6">
    <location>
        <begin position="211"/>
        <end position="234"/>
    </location>
</feature>
<dbReference type="InParanoid" id="G4Q6X3"/>
<proteinExistence type="predicted"/>
<keyword evidence="4 6" id="KW-1133">Transmembrane helix</keyword>
<feature type="transmembrane region" description="Helical" evidence="6">
    <location>
        <begin position="132"/>
        <end position="151"/>
    </location>
</feature>
<protein>
    <submittedName>
        <fullName evidence="8">Xaa-Pro dipeptidase</fullName>
    </submittedName>
</protein>
<keyword evidence="2" id="KW-0813">Transport</keyword>
<organism evidence="8 9">
    <name type="scientific">Acidaminococcus intestini (strain RyC-MR95)</name>
    <dbReference type="NCBI Taxonomy" id="568816"/>
    <lineage>
        <taxon>Bacteria</taxon>
        <taxon>Bacillati</taxon>
        <taxon>Bacillota</taxon>
        <taxon>Negativicutes</taxon>
        <taxon>Acidaminococcales</taxon>
        <taxon>Acidaminococcaceae</taxon>
        <taxon>Acidaminococcus</taxon>
    </lineage>
</organism>
<dbReference type="eggNOG" id="COG2271">
    <property type="taxonomic scope" value="Bacteria"/>
</dbReference>
<evidence type="ECO:0000256" key="6">
    <source>
        <dbReference type="SAM" id="Phobius"/>
    </source>
</evidence>
<dbReference type="RefSeq" id="WP_009015678.1">
    <property type="nucleotide sequence ID" value="NC_016077.1"/>
</dbReference>
<feature type="transmembrane region" description="Helical" evidence="6">
    <location>
        <begin position="330"/>
        <end position="353"/>
    </location>
</feature>
<reference evidence="8 9" key="1">
    <citation type="journal article" date="2011" name="J. Bacteriol.">
        <title>Complete genome sequence of Acidaminococcus intestini RYC-MR95, a Gram-negative bacterium from the phylum Firmicutes.</title>
        <authorList>
            <person name="D'Auria G."/>
            <person name="Galan J.C."/>
            <person name="Rodriguez-Alcayna M."/>
            <person name="Moya A."/>
            <person name="Baquero F."/>
            <person name="Latorre A."/>
        </authorList>
    </citation>
    <scope>NUCLEOTIDE SEQUENCE [LARGE SCALE GENOMIC DNA]</scope>
    <source>
        <strain evidence="8 9">RyC-MR95</strain>
    </source>
</reference>
<accession>G4Q6X3</accession>
<dbReference type="Proteomes" id="UP000007093">
    <property type="component" value="Chromosome"/>
</dbReference>
<dbReference type="GO" id="GO:0005886">
    <property type="term" value="C:plasma membrane"/>
    <property type="evidence" value="ECO:0007669"/>
    <property type="project" value="UniProtKB-SubCell"/>
</dbReference>
<gene>
    <name evidence="8" type="ordered locus">Acin_1046</name>
</gene>
<feature type="transmembrane region" description="Helical" evidence="6">
    <location>
        <begin position="43"/>
        <end position="63"/>
    </location>
</feature>
<feature type="transmembrane region" description="Helical" evidence="6">
    <location>
        <begin position="277"/>
        <end position="294"/>
    </location>
</feature>
<evidence type="ECO:0000313" key="8">
    <source>
        <dbReference type="EMBL" id="AEQ22272.1"/>
    </source>
</evidence>
<dbReference type="InterPro" id="IPR020846">
    <property type="entry name" value="MFS_dom"/>
</dbReference>
<keyword evidence="9" id="KW-1185">Reference proteome</keyword>
<feature type="transmembrane region" description="Helical" evidence="6">
    <location>
        <begin position="246"/>
        <end position="265"/>
    </location>
</feature>
<keyword evidence="5 6" id="KW-0472">Membrane</keyword>
<dbReference type="SUPFAM" id="SSF103473">
    <property type="entry name" value="MFS general substrate transporter"/>
    <property type="match status" value="1"/>
</dbReference>
<dbReference type="KEGG" id="ain:Acin_1046"/>
<name>G4Q6X3_ACIIR</name>
<dbReference type="AlphaFoldDB" id="G4Q6X3"/>
<dbReference type="EMBL" id="CP003058">
    <property type="protein sequence ID" value="AEQ22272.1"/>
    <property type="molecule type" value="Genomic_DNA"/>
</dbReference>
<dbReference type="HOGENOM" id="CLU_040537_0_0_9"/>
<feature type="domain" description="Major facilitator superfamily (MFS) profile" evidence="7">
    <location>
        <begin position="7"/>
        <end position="385"/>
    </location>
</feature>
<evidence type="ECO:0000259" key="7">
    <source>
        <dbReference type="PROSITE" id="PS50850"/>
    </source>
</evidence>
<dbReference type="PANTHER" id="PTHR43129">
    <property type="entry name" value="FOSMIDOMYCIN RESISTANCE PROTEIN"/>
    <property type="match status" value="1"/>
</dbReference>
<evidence type="ECO:0000256" key="3">
    <source>
        <dbReference type="ARBA" id="ARBA00022692"/>
    </source>
</evidence>
<dbReference type="Gene3D" id="1.20.1250.20">
    <property type="entry name" value="MFS general substrate transporter like domains"/>
    <property type="match status" value="2"/>
</dbReference>
<feature type="transmembrane region" description="Helical" evidence="6">
    <location>
        <begin position="70"/>
        <end position="88"/>
    </location>
</feature>
<evidence type="ECO:0000256" key="1">
    <source>
        <dbReference type="ARBA" id="ARBA00004651"/>
    </source>
</evidence>
<dbReference type="GeneID" id="92878711"/>
<evidence type="ECO:0000256" key="4">
    <source>
        <dbReference type="ARBA" id="ARBA00022989"/>
    </source>
</evidence>
<keyword evidence="3 6" id="KW-0812">Transmembrane</keyword>
<feature type="transmembrane region" description="Helical" evidence="6">
    <location>
        <begin position="157"/>
        <end position="176"/>
    </location>
</feature>
<dbReference type="PANTHER" id="PTHR43129:SF1">
    <property type="entry name" value="FOSMIDOMYCIN RESISTANCE PROTEIN"/>
    <property type="match status" value="1"/>
</dbReference>